<dbReference type="AlphaFoldDB" id="A0AAD7ILV8"/>
<evidence type="ECO:0000313" key="2">
    <source>
        <dbReference type="Proteomes" id="UP001215280"/>
    </source>
</evidence>
<sequence length="127" mass="13842">MADTQAAPAPVTIEINDALFCTHFKEVCAECSFDGREENDAFFGFDPIDRAGIEAPLAIVNKDGVYQCKKHASTGESPALIHCPVHVTSSIFLAFSYTHTRAGCTQCYGWKKQITRARTAAKKAGKK</sequence>
<keyword evidence="2" id="KW-1185">Reference proteome</keyword>
<accession>A0AAD7ILV8</accession>
<gene>
    <name evidence="1" type="ORF">DFH07DRAFT_869625</name>
</gene>
<evidence type="ECO:0000313" key="1">
    <source>
        <dbReference type="EMBL" id="KAJ7746159.1"/>
    </source>
</evidence>
<dbReference type="EMBL" id="JARJLG010000099">
    <property type="protein sequence ID" value="KAJ7746159.1"/>
    <property type="molecule type" value="Genomic_DNA"/>
</dbReference>
<protein>
    <submittedName>
        <fullName evidence="1">Uncharacterized protein</fullName>
    </submittedName>
</protein>
<name>A0AAD7ILV8_9AGAR</name>
<proteinExistence type="predicted"/>
<reference evidence="1" key="1">
    <citation type="submission" date="2023-03" db="EMBL/GenBank/DDBJ databases">
        <title>Massive genome expansion in bonnet fungi (Mycena s.s.) driven by repeated elements and novel gene families across ecological guilds.</title>
        <authorList>
            <consortium name="Lawrence Berkeley National Laboratory"/>
            <person name="Harder C.B."/>
            <person name="Miyauchi S."/>
            <person name="Viragh M."/>
            <person name="Kuo A."/>
            <person name="Thoen E."/>
            <person name="Andreopoulos B."/>
            <person name="Lu D."/>
            <person name="Skrede I."/>
            <person name="Drula E."/>
            <person name="Henrissat B."/>
            <person name="Morin E."/>
            <person name="Kohler A."/>
            <person name="Barry K."/>
            <person name="LaButti K."/>
            <person name="Morin E."/>
            <person name="Salamov A."/>
            <person name="Lipzen A."/>
            <person name="Mereny Z."/>
            <person name="Hegedus B."/>
            <person name="Baldrian P."/>
            <person name="Stursova M."/>
            <person name="Weitz H."/>
            <person name="Taylor A."/>
            <person name="Grigoriev I.V."/>
            <person name="Nagy L.G."/>
            <person name="Martin F."/>
            <person name="Kauserud H."/>
        </authorList>
    </citation>
    <scope>NUCLEOTIDE SEQUENCE</scope>
    <source>
        <strain evidence="1">CBHHK188m</strain>
    </source>
</reference>
<comment type="caution">
    <text evidence="1">The sequence shown here is derived from an EMBL/GenBank/DDBJ whole genome shotgun (WGS) entry which is preliminary data.</text>
</comment>
<organism evidence="1 2">
    <name type="scientific">Mycena maculata</name>
    <dbReference type="NCBI Taxonomy" id="230809"/>
    <lineage>
        <taxon>Eukaryota</taxon>
        <taxon>Fungi</taxon>
        <taxon>Dikarya</taxon>
        <taxon>Basidiomycota</taxon>
        <taxon>Agaricomycotina</taxon>
        <taxon>Agaricomycetes</taxon>
        <taxon>Agaricomycetidae</taxon>
        <taxon>Agaricales</taxon>
        <taxon>Marasmiineae</taxon>
        <taxon>Mycenaceae</taxon>
        <taxon>Mycena</taxon>
    </lineage>
</organism>
<dbReference type="Proteomes" id="UP001215280">
    <property type="component" value="Unassembled WGS sequence"/>
</dbReference>